<protein>
    <submittedName>
        <fullName evidence="2">Uncharacterized protein</fullName>
    </submittedName>
</protein>
<name>A0A9X4BIZ6_9GAMM</name>
<feature type="region of interest" description="Disordered" evidence="1">
    <location>
        <begin position="114"/>
        <end position="184"/>
    </location>
</feature>
<comment type="caution">
    <text evidence="2">The sequence shown here is derived from an EMBL/GenBank/DDBJ whole genome shotgun (WGS) entry which is preliminary data.</text>
</comment>
<feature type="compositionally biased region" description="Basic and acidic residues" evidence="1">
    <location>
        <begin position="123"/>
        <end position="134"/>
    </location>
</feature>
<dbReference type="AlphaFoldDB" id="A0A9X4BIZ6"/>
<dbReference type="EMBL" id="JAOVZO020000014">
    <property type="protein sequence ID" value="MDC8012732.1"/>
    <property type="molecule type" value="Genomic_DNA"/>
</dbReference>
<feature type="compositionally biased region" description="Basic and acidic residues" evidence="1">
    <location>
        <begin position="151"/>
        <end position="174"/>
    </location>
</feature>
<accession>A0A9X4BIZ6</accession>
<gene>
    <name evidence="2" type="ORF">OD750_009250</name>
</gene>
<evidence type="ECO:0000313" key="3">
    <source>
        <dbReference type="Proteomes" id="UP001139971"/>
    </source>
</evidence>
<proteinExistence type="predicted"/>
<dbReference type="RefSeq" id="WP_263544935.1">
    <property type="nucleotide sequence ID" value="NZ_JAOVZO020000014.1"/>
</dbReference>
<keyword evidence="3" id="KW-1185">Reference proteome</keyword>
<reference evidence="2" key="1">
    <citation type="submission" date="2023-02" db="EMBL/GenBank/DDBJ databases">
        <title>Tahibacter soli sp. nov. isolated from soil.</title>
        <authorList>
            <person name="Baek J.H."/>
            <person name="Lee J.K."/>
            <person name="Choi D.G."/>
            <person name="Jeon C.O."/>
        </authorList>
    </citation>
    <scope>NUCLEOTIDE SEQUENCE</scope>
    <source>
        <strain evidence="2">BL</strain>
    </source>
</reference>
<organism evidence="2 3">
    <name type="scientific">Tahibacter soli</name>
    <dbReference type="NCBI Taxonomy" id="2983605"/>
    <lineage>
        <taxon>Bacteria</taxon>
        <taxon>Pseudomonadati</taxon>
        <taxon>Pseudomonadota</taxon>
        <taxon>Gammaproteobacteria</taxon>
        <taxon>Lysobacterales</taxon>
        <taxon>Rhodanobacteraceae</taxon>
        <taxon>Tahibacter</taxon>
    </lineage>
</organism>
<evidence type="ECO:0000313" key="2">
    <source>
        <dbReference type="EMBL" id="MDC8012732.1"/>
    </source>
</evidence>
<sequence length="184" mass="20311">MANLLAAGMPFAARPRSGILYESPFLIIKKVHQEAVNPRAPPRGRVVAASRAALAPGAVGRRHRQRRRSDLRDEGALFVRPHTVPIVMDIRERTEALSPCRSRPDVERMAVRDAQADEVGADVAERDIGERTADTGRPGRQASRSAVDGDVAPHENLFVDERRGRQQSRSRDEDGNPLLHVPLP</sequence>
<evidence type="ECO:0000256" key="1">
    <source>
        <dbReference type="SAM" id="MobiDB-lite"/>
    </source>
</evidence>
<dbReference type="Proteomes" id="UP001139971">
    <property type="component" value="Unassembled WGS sequence"/>
</dbReference>